<keyword evidence="1" id="KW-0812">Transmembrane</keyword>
<evidence type="ECO:0000313" key="3">
    <source>
        <dbReference type="Proteomes" id="UP000199225"/>
    </source>
</evidence>
<dbReference type="Proteomes" id="UP000199225">
    <property type="component" value="Unassembled WGS sequence"/>
</dbReference>
<gene>
    <name evidence="2" type="ORF">SAMN04490247_3205</name>
</gene>
<keyword evidence="1" id="KW-1133">Transmembrane helix</keyword>
<keyword evidence="3" id="KW-1185">Reference proteome</keyword>
<evidence type="ECO:0008006" key="4">
    <source>
        <dbReference type="Google" id="ProtNLM"/>
    </source>
</evidence>
<reference evidence="3" key="1">
    <citation type="submission" date="2016-10" db="EMBL/GenBank/DDBJ databases">
        <authorList>
            <person name="Varghese N."/>
            <person name="Submissions S."/>
        </authorList>
    </citation>
    <scope>NUCLEOTIDE SEQUENCE [LARGE SCALE GENOMIC DNA]</scope>
    <source>
        <strain evidence="3">DSM 4771</strain>
    </source>
</reference>
<accession>A0A1G8WI87</accession>
<sequence length="67" mass="7401">MKASPLMMAYLYLFIGAGFVFVAVQSIEGSIWNATTMILALISTFNIGVGIRLIGLHFYIKNNSDKK</sequence>
<dbReference type="InterPro" id="IPR025426">
    <property type="entry name" value="DUF4305"/>
</dbReference>
<dbReference type="EMBL" id="FNEV01000016">
    <property type="protein sequence ID" value="SDJ78049.1"/>
    <property type="molecule type" value="Genomic_DNA"/>
</dbReference>
<proteinExistence type="predicted"/>
<dbReference type="RefSeq" id="WP_093194839.1">
    <property type="nucleotide sequence ID" value="NZ_FNEV01000016.1"/>
</dbReference>
<organism evidence="2 3">
    <name type="scientific">Salimicrobium halophilum</name>
    <dbReference type="NCBI Taxonomy" id="86666"/>
    <lineage>
        <taxon>Bacteria</taxon>
        <taxon>Bacillati</taxon>
        <taxon>Bacillota</taxon>
        <taxon>Bacilli</taxon>
        <taxon>Bacillales</taxon>
        <taxon>Bacillaceae</taxon>
        <taxon>Salimicrobium</taxon>
    </lineage>
</organism>
<name>A0A1G8WI87_9BACI</name>
<evidence type="ECO:0000313" key="2">
    <source>
        <dbReference type="EMBL" id="SDJ78049.1"/>
    </source>
</evidence>
<evidence type="ECO:0000256" key="1">
    <source>
        <dbReference type="SAM" id="Phobius"/>
    </source>
</evidence>
<feature type="transmembrane region" description="Helical" evidence="1">
    <location>
        <begin position="36"/>
        <end position="60"/>
    </location>
</feature>
<dbReference type="OrthoDB" id="2355666at2"/>
<dbReference type="AlphaFoldDB" id="A0A1G8WI87"/>
<keyword evidence="1" id="KW-0472">Membrane</keyword>
<protein>
    <recommendedName>
        <fullName evidence="4">DUF4305 domain-containing protein</fullName>
    </recommendedName>
</protein>
<dbReference type="Pfam" id="PF14146">
    <property type="entry name" value="DUF4305"/>
    <property type="match status" value="1"/>
</dbReference>
<dbReference type="STRING" id="86666.SAMN04490247_3205"/>